<evidence type="ECO:0000256" key="7">
    <source>
        <dbReference type="ARBA" id="ARBA00023136"/>
    </source>
</evidence>
<evidence type="ECO:0000256" key="2">
    <source>
        <dbReference type="ARBA" id="ARBA00022475"/>
    </source>
</evidence>
<feature type="transmembrane region" description="Helical" evidence="8">
    <location>
        <begin position="101"/>
        <end position="118"/>
    </location>
</feature>
<dbReference type="GO" id="GO:0009103">
    <property type="term" value="P:lipopolysaccharide biosynthetic process"/>
    <property type="evidence" value="ECO:0007669"/>
    <property type="project" value="UniProtKB-ARBA"/>
</dbReference>
<keyword evidence="3" id="KW-0328">Glycosyltransferase</keyword>
<dbReference type="GO" id="GO:0016763">
    <property type="term" value="F:pentosyltransferase activity"/>
    <property type="evidence" value="ECO:0007669"/>
    <property type="project" value="TreeGrafter"/>
</dbReference>
<evidence type="ECO:0000313" key="11">
    <source>
        <dbReference type="Proteomes" id="UP000176864"/>
    </source>
</evidence>
<dbReference type="EMBL" id="MFEK01000014">
    <property type="protein sequence ID" value="OGE78106.1"/>
    <property type="molecule type" value="Genomic_DNA"/>
</dbReference>
<dbReference type="Pfam" id="PF13231">
    <property type="entry name" value="PMT_2"/>
    <property type="match status" value="1"/>
</dbReference>
<organism evidence="10 11">
    <name type="scientific">Candidatus Doudnabacteria bacterium RIFCSPHIGHO2_01_FULL_46_14</name>
    <dbReference type="NCBI Taxonomy" id="1817824"/>
    <lineage>
        <taxon>Bacteria</taxon>
        <taxon>Candidatus Doudnaibacteriota</taxon>
    </lineage>
</organism>
<evidence type="ECO:0000259" key="9">
    <source>
        <dbReference type="Pfam" id="PF13231"/>
    </source>
</evidence>
<keyword evidence="2" id="KW-1003">Cell membrane</keyword>
<dbReference type="Proteomes" id="UP000176864">
    <property type="component" value="Unassembled WGS sequence"/>
</dbReference>
<dbReference type="InterPro" id="IPR038731">
    <property type="entry name" value="RgtA/B/C-like"/>
</dbReference>
<feature type="transmembrane region" description="Helical" evidence="8">
    <location>
        <begin position="327"/>
        <end position="346"/>
    </location>
</feature>
<evidence type="ECO:0000256" key="4">
    <source>
        <dbReference type="ARBA" id="ARBA00022679"/>
    </source>
</evidence>
<protein>
    <recommendedName>
        <fullName evidence="9">Glycosyltransferase RgtA/B/C/D-like domain-containing protein</fullName>
    </recommendedName>
</protein>
<dbReference type="PANTHER" id="PTHR33908">
    <property type="entry name" value="MANNOSYLTRANSFERASE YKCB-RELATED"/>
    <property type="match status" value="1"/>
</dbReference>
<evidence type="ECO:0000256" key="5">
    <source>
        <dbReference type="ARBA" id="ARBA00022692"/>
    </source>
</evidence>
<dbReference type="AlphaFoldDB" id="A0A1F5NK73"/>
<keyword evidence="4" id="KW-0808">Transferase</keyword>
<comment type="caution">
    <text evidence="10">The sequence shown here is derived from an EMBL/GenBank/DDBJ whole genome shotgun (WGS) entry which is preliminary data.</text>
</comment>
<reference evidence="10 11" key="1">
    <citation type="journal article" date="2016" name="Nat. Commun.">
        <title>Thousands of microbial genomes shed light on interconnected biogeochemical processes in an aquifer system.</title>
        <authorList>
            <person name="Anantharaman K."/>
            <person name="Brown C.T."/>
            <person name="Hug L.A."/>
            <person name="Sharon I."/>
            <person name="Castelle C.J."/>
            <person name="Probst A.J."/>
            <person name="Thomas B.C."/>
            <person name="Singh A."/>
            <person name="Wilkins M.J."/>
            <person name="Karaoz U."/>
            <person name="Brodie E.L."/>
            <person name="Williams K.H."/>
            <person name="Hubbard S.S."/>
            <person name="Banfield J.F."/>
        </authorList>
    </citation>
    <scope>NUCLEOTIDE SEQUENCE [LARGE SCALE GENOMIC DNA]</scope>
</reference>
<evidence type="ECO:0000256" key="3">
    <source>
        <dbReference type="ARBA" id="ARBA00022676"/>
    </source>
</evidence>
<evidence type="ECO:0000313" key="10">
    <source>
        <dbReference type="EMBL" id="OGE78106.1"/>
    </source>
</evidence>
<evidence type="ECO:0000256" key="1">
    <source>
        <dbReference type="ARBA" id="ARBA00004651"/>
    </source>
</evidence>
<feature type="transmembrane region" description="Helical" evidence="8">
    <location>
        <begin position="138"/>
        <end position="161"/>
    </location>
</feature>
<proteinExistence type="predicted"/>
<feature type="domain" description="Glycosyltransferase RgtA/B/C/D-like" evidence="9">
    <location>
        <begin position="72"/>
        <end position="228"/>
    </location>
</feature>
<keyword evidence="7 8" id="KW-0472">Membrane</keyword>
<dbReference type="InterPro" id="IPR050297">
    <property type="entry name" value="LipidA_mod_glycosyltrf_83"/>
</dbReference>
<feature type="transmembrane region" description="Helical" evidence="8">
    <location>
        <begin position="352"/>
        <end position="370"/>
    </location>
</feature>
<dbReference type="PANTHER" id="PTHR33908:SF11">
    <property type="entry name" value="MEMBRANE PROTEIN"/>
    <property type="match status" value="1"/>
</dbReference>
<gene>
    <name evidence="10" type="ORF">A2751_03005</name>
</gene>
<keyword evidence="5 8" id="KW-0812">Transmembrane</keyword>
<feature type="transmembrane region" description="Helical" evidence="8">
    <location>
        <begin position="173"/>
        <end position="199"/>
    </location>
</feature>
<dbReference type="GO" id="GO:0005886">
    <property type="term" value="C:plasma membrane"/>
    <property type="evidence" value="ECO:0007669"/>
    <property type="project" value="UniProtKB-SubCell"/>
</dbReference>
<feature type="transmembrane region" description="Helical" evidence="8">
    <location>
        <begin position="211"/>
        <end position="231"/>
    </location>
</feature>
<accession>A0A1F5NK73</accession>
<feature type="transmembrane region" description="Helical" evidence="8">
    <location>
        <begin position="268"/>
        <end position="295"/>
    </location>
</feature>
<evidence type="ECO:0000256" key="6">
    <source>
        <dbReference type="ARBA" id="ARBA00022989"/>
    </source>
</evidence>
<name>A0A1F5NK73_9BACT</name>
<comment type="subcellular location">
    <subcellularLocation>
        <location evidence="1">Cell membrane</location>
        <topology evidence="1">Multi-pass membrane protein</topology>
    </subcellularLocation>
</comment>
<dbReference type="STRING" id="1817824.A2751_03005"/>
<keyword evidence="6 8" id="KW-1133">Transmembrane helix</keyword>
<sequence>MTKLQKQLLAGILLLAAVLIFFRLTRHDPLGDDAHYSFRAIGYFDYLGSKEQTTPVQWFGHRPAWSYLSFHDHPPLVFLIQHIFFSIFGVSLFVSRLPSALAALGSVLVIFFIAKRLAGPKAGLAAALALAVNNYFIWTGRIALLESVFIFFLLLSFLYLLKTFEDSKYFIHTGLFFGLSLLSKYTVLFILPAVLLFLVWKHRWIFKNKRFWQGMMVFLVLCLPVVIYNLMMFKTRGHFDVQFADLFGQVHNDWPKLAMRISKPDPNFLGVLTTIADGFSWPYFAAFILSIFFSLHLARRAAAVYLFVFAAVSLFFFFAFAGGAVRWMGVLAPFAALLVGLAAAAFAERKKYLAAAVAIPFAVFSIFYTWNTNHLKRPVAGPNWYAGFRLENYGYNQLDKEISKLLTGKKPTPKIKYATTQWWYRDLDEKAIEFPIINQGAGVFGSAIIVDSEHIWFPMYWAKEKWKFYHRFSIKTSNEFLQVVDAKGGLEIINFVQFDKIYYFKSGPRIRETADLKYEGSDPLFEAILKKGILPKIIYDDQGNEAFYMYETSELAI</sequence>
<evidence type="ECO:0000256" key="8">
    <source>
        <dbReference type="SAM" id="Phobius"/>
    </source>
</evidence>
<feature type="transmembrane region" description="Helical" evidence="8">
    <location>
        <begin position="301"/>
        <end position="320"/>
    </location>
</feature>